<name>A0ABZ2ZC27_9BACT</name>
<evidence type="ECO:0000256" key="5">
    <source>
        <dbReference type="ARBA" id="ARBA00023274"/>
    </source>
</evidence>
<reference evidence="8 9" key="1">
    <citation type="submission" date="2024-03" db="EMBL/GenBank/DDBJ databases">
        <title>Chitinophaga caseinilytica sp. nov., a casein hydrolysing bacterium isolated from forest soil.</title>
        <authorList>
            <person name="Lee D.S."/>
            <person name="Han D.M."/>
            <person name="Baek J.H."/>
            <person name="Choi D.G."/>
            <person name="Jeon J.H."/>
            <person name="Jeon C.O."/>
        </authorList>
    </citation>
    <scope>NUCLEOTIDE SEQUENCE [LARGE SCALE GENOMIC DNA]</scope>
    <source>
        <strain evidence="8 9">KACC 19118</strain>
    </source>
</reference>
<evidence type="ECO:0000256" key="6">
    <source>
        <dbReference type="HAMAP-Rule" id="MF_01363"/>
    </source>
</evidence>
<dbReference type="InterPro" id="IPR018258">
    <property type="entry name" value="Ribosomal_bL21_CS"/>
</dbReference>
<dbReference type="PANTHER" id="PTHR21349:SF0">
    <property type="entry name" value="LARGE RIBOSOMAL SUBUNIT PROTEIN BL21M"/>
    <property type="match status" value="1"/>
</dbReference>
<dbReference type="Proteomes" id="UP001449657">
    <property type="component" value="Chromosome"/>
</dbReference>
<dbReference type="SUPFAM" id="SSF141091">
    <property type="entry name" value="L21p-like"/>
    <property type="match status" value="1"/>
</dbReference>
<evidence type="ECO:0000313" key="8">
    <source>
        <dbReference type="EMBL" id="WZN48847.1"/>
    </source>
</evidence>
<dbReference type="InterPro" id="IPR001787">
    <property type="entry name" value="Ribosomal_bL21"/>
</dbReference>
<evidence type="ECO:0000256" key="3">
    <source>
        <dbReference type="ARBA" id="ARBA00022884"/>
    </source>
</evidence>
<dbReference type="InterPro" id="IPR036164">
    <property type="entry name" value="bL21-like_sf"/>
</dbReference>
<comment type="subunit">
    <text evidence="6">Part of the 50S ribosomal subunit. Contacts protein L20.</text>
</comment>
<dbReference type="RefSeq" id="WP_240646677.1">
    <property type="nucleotide sequence ID" value="NZ_CP149792.1"/>
</dbReference>
<evidence type="ECO:0000256" key="7">
    <source>
        <dbReference type="RuleBase" id="RU000562"/>
    </source>
</evidence>
<proteinExistence type="inferred from homology"/>
<evidence type="ECO:0000313" key="9">
    <source>
        <dbReference type="Proteomes" id="UP001449657"/>
    </source>
</evidence>
<evidence type="ECO:0000256" key="4">
    <source>
        <dbReference type="ARBA" id="ARBA00022980"/>
    </source>
</evidence>
<dbReference type="NCBIfam" id="TIGR00061">
    <property type="entry name" value="L21"/>
    <property type="match status" value="1"/>
</dbReference>
<accession>A0ABZ2ZC27</accession>
<keyword evidence="9" id="KW-1185">Reference proteome</keyword>
<keyword evidence="5 6" id="KW-0687">Ribonucleoprotein</keyword>
<dbReference type="InterPro" id="IPR028909">
    <property type="entry name" value="bL21-like"/>
</dbReference>
<evidence type="ECO:0000256" key="2">
    <source>
        <dbReference type="ARBA" id="ARBA00022730"/>
    </source>
</evidence>
<gene>
    <name evidence="6 8" type="primary">rplU</name>
    <name evidence="8" type="ORF">WJU22_11750</name>
</gene>
<dbReference type="GO" id="GO:0005840">
    <property type="term" value="C:ribosome"/>
    <property type="evidence" value="ECO:0007669"/>
    <property type="project" value="UniProtKB-KW"/>
</dbReference>
<evidence type="ECO:0000256" key="1">
    <source>
        <dbReference type="ARBA" id="ARBA00008563"/>
    </source>
</evidence>
<comment type="similarity">
    <text evidence="1 6 7">Belongs to the bacterial ribosomal protein bL21 family.</text>
</comment>
<organism evidence="8 9">
    <name type="scientific">Chitinophaga caseinilytica</name>
    <dbReference type="NCBI Taxonomy" id="2267521"/>
    <lineage>
        <taxon>Bacteria</taxon>
        <taxon>Pseudomonadati</taxon>
        <taxon>Bacteroidota</taxon>
        <taxon>Chitinophagia</taxon>
        <taxon>Chitinophagales</taxon>
        <taxon>Chitinophagaceae</taxon>
        <taxon>Chitinophaga</taxon>
    </lineage>
</organism>
<keyword evidence="2 6" id="KW-0699">rRNA-binding</keyword>
<dbReference type="HAMAP" id="MF_01363">
    <property type="entry name" value="Ribosomal_bL21"/>
    <property type="match status" value="1"/>
</dbReference>
<keyword evidence="4 6" id="KW-0689">Ribosomal protein</keyword>
<dbReference type="EMBL" id="CP150096">
    <property type="protein sequence ID" value="WZN48847.1"/>
    <property type="molecule type" value="Genomic_DNA"/>
</dbReference>
<dbReference type="PROSITE" id="PS01169">
    <property type="entry name" value="RIBOSOMAL_L21"/>
    <property type="match status" value="1"/>
</dbReference>
<keyword evidence="3 6" id="KW-0694">RNA-binding</keyword>
<dbReference type="Pfam" id="PF00829">
    <property type="entry name" value="Ribosomal_L21p"/>
    <property type="match status" value="1"/>
</dbReference>
<sequence length="109" mass="12224">MQEIIFGNTMFAVVTIAGQQFKVQKDQEIFVHQLAGNVGDKVEFAEVLLTDNDGKITVGTDVKSVIKAEILGHVQGDKVIAFKMKRRKGFRKKVGHRTHFTKIKINEIA</sequence>
<dbReference type="PANTHER" id="PTHR21349">
    <property type="entry name" value="50S RIBOSOMAL PROTEIN L21"/>
    <property type="match status" value="1"/>
</dbReference>
<protein>
    <recommendedName>
        <fullName evidence="6">Large ribosomal subunit protein bL21</fullName>
    </recommendedName>
</protein>
<comment type="function">
    <text evidence="6 7">This protein binds to 23S rRNA in the presence of protein L20.</text>
</comment>